<evidence type="ECO:0000259" key="1">
    <source>
        <dbReference type="Pfam" id="PF09603"/>
    </source>
</evidence>
<dbReference type="Gene3D" id="2.60.40.2630">
    <property type="match status" value="1"/>
</dbReference>
<dbReference type="CDD" id="cd13120">
    <property type="entry name" value="BF2867_like_N"/>
    <property type="match status" value="1"/>
</dbReference>
<dbReference type="Gene3D" id="2.60.40.2620">
    <property type="entry name" value="Fimbrillin-like"/>
    <property type="match status" value="1"/>
</dbReference>
<sequence length="632" mass="70122">MKHKFILAQAATLLYGCILLTSSCSKENDTFNIQPGNIPITFAGILEQPQTKVTSTSFEANDPIGLFATLTPSPLEDKRYIDNLLLTCKDGSTFTPAKTVFYPEGKATLDFICYHPYQSEGVTEGNSILPVTIQSNQSLKENFSKSDFLLAKKTNVGSSENAVELNFKHKFAKLQFSLLPGEDEDAESILDNNPQIIVTGIYSQANYNLSDESITDLTQETSIVTHGSWSNEEGKLIGKEAIIIPQSLNSERQSIILEWNGRIYTCQMPELTMQAGTQCEISITATQSGNTTLTGIAGTVSDWTNMESEATDNTQENIAIHTSSLSFQTSDIYRVYYQGKPILDICKEYLKSSELTSRAIVAYPLSEDTEMPDLTKGTILRLLDTAEPICGGTLQWDIVENTFNYEKGDKALVDKFYVEESGTLNLTSDNNAVSCNIVALTIRDVRSSKQQTYPIVKIGTQYWMKEDLRATCYRNGTPLTNQINQGEGAGYFKPEDLDIYFYNGEAVLADELSPEGWSLPTDLDWESLKTYIGNDVSLLKGGEWQVVGEEEGTPAPVNNLTGFSILANGSWMDGLHNSYKQINGYWALKESGKEIADKIIFFTGNINEFHLSDPIAKEGDFYKVLSIRCIKK</sequence>
<dbReference type="InterPro" id="IPR042278">
    <property type="entry name" value="Mfa-like_1_N"/>
</dbReference>
<dbReference type="EMBL" id="DXAV01000019">
    <property type="protein sequence ID" value="HIZ90926.1"/>
    <property type="molecule type" value="Genomic_DNA"/>
</dbReference>
<dbReference type="InterPro" id="IPR025049">
    <property type="entry name" value="Mfa-like_1"/>
</dbReference>
<dbReference type="AlphaFoldDB" id="A0A9D2GXR9"/>
<name>A0A9D2GXR9_9BACE</name>
<dbReference type="Proteomes" id="UP000824108">
    <property type="component" value="Unassembled WGS sequence"/>
</dbReference>
<protein>
    <submittedName>
        <fullName evidence="2">Fimbrillin family protein</fullName>
    </submittedName>
</protein>
<reference evidence="2" key="1">
    <citation type="journal article" date="2021" name="PeerJ">
        <title>Extensive microbial diversity within the chicken gut microbiome revealed by metagenomics and culture.</title>
        <authorList>
            <person name="Gilroy R."/>
            <person name="Ravi A."/>
            <person name="Getino M."/>
            <person name="Pursley I."/>
            <person name="Horton D.L."/>
            <person name="Alikhan N.F."/>
            <person name="Baker D."/>
            <person name="Gharbi K."/>
            <person name="Hall N."/>
            <person name="Watson M."/>
            <person name="Adriaenssens E.M."/>
            <person name="Foster-Nyarko E."/>
            <person name="Jarju S."/>
            <person name="Secka A."/>
            <person name="Antonio M."/>
            <person name="Oren A."/>
            <person name="Chaudhuri R.R."/>
            <person name="La Ragione R."/>
            <person name="Hildebrand F."/>
            <person name="Pallen M.J."/>
        </authorList>
    </citation>
    <scope>NUCLEOTIDE SEQUENCE</scope>
    <source>
        <strain evidence="2">CHK118-2852</strain>
    </source>
</reference>
<organism evidence="2 3">
    <name type="scientific">Candidatus Bacteroides merdavium</name>
    <dbReference type="NCBI Taxonomy" id="2838472"/>
    <lineage>
        <taxon>Bacteria</taxon>
        <taxon>Pseudomonadati</taxon>
        <taxon>Bacteroidota</taxon>
        <taxon>Bacteroidia</taxon>
        <taxon>Bacteroidales</taxon>
        <taxon>Bacteroidaceae</taxon>
        <taxon>Bacteroides</taxon>
    </lineage>
</organism>
<comment type="caution">
    <text evidence="2">The sequence shown here is derived from an EMBL/GenBank/DDBJ whole genome shotgun (WGS) entry which is preliminary data.</text>
</comment>
<dbReference type="PROSITE" id="PS51257">
    <property type="entry name" value="PROKAR_LIPOPROTEIN"/>
    <property type="match status" value="1"/>
</dbReference>
<evidence type="ECO:0000313" key="3">
    <source>
        <dbReference type="Proteomes" id="UP000824108"/>
    </source>
</evidence>
<dbReference type="CDD" id="cd13121">
    <property type="entry name" value="BF2867_like_C"/>
    <property type="match status" value="1"/>
</dbReference>
<dbReference type="InterPro" id="IPR011871">
    <property type="entry name" value="Fib_succ_major"/>
</dbReference>
<dbReference type="Pfam" id="PF09603">
    <property type="entry name" value="Fib_succ_major"/>
    <property type="match status" value="1"/>
</dbReference>
<reference evidence="2" key="2">
    <citation type="submission" date="2021-04" db="EMBL/GenBank/DDBJ databases">
        <authorList>
            <person name="Gilroy R."/>
        </authorList>
    </citation>
    <scope>NUCLEOTIDE SEQUENCE</scope>
    <source>
        <strain evidence="2">CHK118-2852</strain>
    </source>
</reference>
<feature type="domain" description="Fibrobacter succinogenes major paralogous" evidence="1">
    <location>
        <begin position="456"/>
        <end position="631"/>
    </location>
</feature>
<proteinExistence type="predicted"/>
<evidence type="ECO:0000313" key="2">
    <source>
        <dbReference type="EMBL" id="HIZ90926.1"/>
    </source>
</evidence>
<accession>A0A9D2GXR9</accession>
<dbReference type="Pfam" id="PF13149">
    <property type="entry name" value="Mfa_like_1"/>
    <property type="match status" value="1"/>
</dbReference>
<gene>
    <name evidence="2" type="ORF">H9807_02200</name>
</gene>
<dbReference type="NCBIfam" id="TIGR02145">
    <property type="entry name" value="Fib_succ_major"/>
    <property type="match status" value="1"/>
</dbReference>